<dbReference type="InterPro" id="IPR001680">
    <property type="entry name" value="WD40_rpt"/>
</dbReference>
<feature type="region of interest" description="Disordered" evidence="4">
    <location>
        <begin position="105"/>
        <end position="129"/>
    </location>
</feature>
<protein>
    <submittedName>
        <fullName evidence="5">Uncharacterized protein</fullName>
    </submittedName>
</protein>
<feature type="region of interest" description="Disordered" evidence="4">
    <location>
        <begin position="271"/>
        <end position="299"/>
    </location>
</feature>
<dbReference type="SMART" id="SM00320">
    <property type="entry name" value="WD40"/>
    <property type="match status" value="7"/>
</dbReference>
<feature type="compositionally biased region" description="Polar residues" evidence="4">
    <location>
        <begin position="106"/>
        <end position="129"/>
    </location>
</feature>
<feature type="repeat" description="WD" evidence="3">
    <location>
        <begin position="488"/>
        <end position="510"/>
    </location>
</feature>
<dbReference type="PROSITE" id="PS50082">
    <property type="entry name" value="WD_REPEATS_2"/>
    <property type="match status" value="6"/>
</dbReference>
<dbReference type="OMA" id="RTSFQHS"/>
<organism evidence="5">
    <name type="scientific">Absidia glauca</name>
    <name type="common">Pin mould</name>
    <dbReference type="NCBI Taxonomy" id="4829"/>
    <lineage>
        <taxon>Eukaryota</taxon>
        <taxon>Fungi</taxon>
        <taxon>Fungi incertae sedis</taxon>
        <taxon>Mucoromycota</taxon>
        <taxon>Mucoromycotina</taxon>
        <taxon>Mucoromycetes</taxon>
        <taxon>Mucorales</taxon>
        <taxon>Cunninghamellaceae</taxon>
        <taxon>Absidia</taxon>
    </lineage>
</organism>
<accession>A0A163KTL9</accession>
<name>A0A163KTL9_ABSGL</name>
<sequence>MAKEDNKSFSKRSGGGVGGDANASTSRPRPAILDTSNISRFGSSSTMVTAAREKAAGLASAARDWLQPNWPAAPMAHLDSLTTVMFSPLAAHPVYRSESMVKAIQLAQQQQRHSASPTSPSNNSGRSTELVLHNTTGSSYPWPASSVLLKADIPEATSSLSLFQGFATTYPSLASRSSTKKSKHRKKKQPLELNALEEKPGSLKHIYLERERKLRESDKLEMQMISTSNEIHQIDMQIEELMNKRKALEDKLTKLETKEQHTQLKIDDLTEKIMDETDQDESTDGTPRPPRYSLEDESDEEYDFGECFKSLHGHEGNILCVDFDHPKGTLVSSSFDDTVRIWDLRQERCYGQLEGHSNLVRCLQLDDTRLLTGSDDGTLKQWDLSTLAYSPNLDDPPPLDSPCVASFEGHQGEITAMHADYSHMVSGSNDKTMKLWDLETQTSTLTMDVMWASQHSGSHSWSFDNLKMNFFEPSNDYIGALQFWNFALASGTMDGKLRMWDLRTGQVHRTLPGHKGAITALQFDEIHLVSGSADKTIRVWDLRTGSVSDTLTFADPVSSLQFSSGKIISTTNTGEIDVYNRTSFQHSKLSGHTGVVNTLKYKNHVLASGGKDKVVKLWAM</sequence>
<evidence type="ECO:0000256" key="2">
    <source>
        <dbReference type="ARBA" id="ARBA00022737"/>
    </source>
</evidence>
<keyword evidence="1 3" id="KW-0853">WD repeat</keyword>
<dbReference type="SUPFAM" id="SSF50978">
    <property type="entry name" value="WD40 repeat-like"/>
    <property type="match status" value="1"/>
</dbReference>
<dbReference type="PANTHER" id="PTHR19848">
    <property type="entry name" value="WD40 REPEAT PROTEIN"/>
    <property type="match status" value="1"/>
</dbReference>
<feature type="repeat" description="WD" evidence="3">
    <location>
        <begin position="407"/>
        <end position="446"/>
    </location>
</feature>
<keyword evidence="2" id="KW-0677">Repeat</keyword>
<dbReference type="InterPro" id="IPR019775">
    <property type="entry name" value="WD40_repeat_CS"/>
</dbReference>
<dbReference type="PRINTS" id="PR00320">
    <property type="entry name" value="GPROTEINBRPT"/>
</dbReference>
<dbReference type="STRING" id="4829.A0A163KTL9"/>
<feature type="repeat" description="WD" evidence="3">
    <location>
        <begin position="511"/>
        <end position="550"/>
    </location>
</feature>
<evidence type="ECO:0000256" key="1">
    <source>
        <dbReference type="ARBA" id="ARBA00022574"/>
    </source>
</evidence>
<evidence type="ECO:0000313" key="6">
    <source>
        <dbReference type="Proteomes" id="UP000078561"/>
    </source>
</evidence>
<dbReference type="PROSITE" id="PS00678">
    <property type="entry name" value="WD_REPEATS_1"/>
    <property type="match status" value="4"/>
</dbReference>
<dbReference type="EMBL" id="LT552062">
    <property type="protein sequence ID" value="SAL98299.1"/>
    <property type="molecule type" value="Genomic_DNA"/>
</dbReference>
<dbReference type="Gene3D" id="2.130.10.10">
    <property type="entry name" value="YVTN repeat-like/Quinoprotein amine dehydrogenase"/>
    <property type="match status" value="2"/>
</dbReference>
<dbReference type="Gene3D" id="6.10.280.220">
    <property type="match status" value="1"/>
</dbReference>
<evidence type="ECO:0000313" key="5">
    <source>
        <dbReference type="EMBL" id="SAL98299.1"/>
    </source>
</evidence>
<dbReference type="CDD" id="cd00200">
    <property type="entry name" value="WD40"/>
    <property type="match status" value="1"/>
</dbReference>
<feature type="repeat" description="WD" evidence="3">
    <location>
        <begin position="311"/>
        <end position="352"/>
    </location>
</feature>
<feature type="repeat" description="WD" evidence="3">
    <location>
        <begin position="589"/>
        <end position="620"/>
    </location>
</feature>
<dbReference type="PANTHER" id="PTHR19848:SF8">
    <property type="entry name" value="F-BOX AND WD REPEAT DOMAIN CONTAINING 7"/>
    <property type="match status" value="1"/>
</dbReference>
<proteinExistence type="predicted"/>
<feature type="repeat" description="WD" evidence="3">
    <location>
        <begin position="353"/>
        <end position="386"/>
    </location>
</feature>
<gene>
    <name evidence="5" type="primary">ABSGL_03828.1 scaffold 4673</name>
</gene>
<feature type="region of interest" description="Disordered" evidence="4">
    <location>
        <begin position="1"/>
        <end position="38"/>
    </location>
</feature>
<dbReference type="Pfam" id="PF00400">
    <property type="entry name" value="WD40"/>
    <property type="match status" value="5"/>
</dbReference>
<dbReference type="AlphaFoldDB" id="A0A163KTL9"/>
<evidence type="ECO:0000256" key="3">
    <source>
        <dbReference type="PROSITE-ProRule" id="PRU00221"/>
    </source>
</evidence>
<keyword evidence="6" id="KW-1185">Reference proteome</keyword>
<dbReference type="InterPro" id="IPR020472">
    <property type="entry name" value="WD40_PAC1"/>
</dbReference>
<dbReference type="FunCoup" id="A0A163KTL9">
    <property type="interactions" value="226"/>
</dbReference>
<dbReference type="Proteomes" id="UP000078561">
    <property type="component" value="Unassembled WGS sequence"/>
</dbReference>
<dbReference type="InterPro" id="IPR015943">
    <property type="entry name" value="WD40/YVTN_repeat-like_dom_sf"/>
</dbReference>
<dbReference type="InParanoid" id="A0A163KTL9"/>
<dbReference type="PROSITE" id="PS50294">
    <property type="entry name" value="WD_REPEATS_REGION"/>
    <property type="match status" value="5"/>
</dbReference>
<evidence type="ECO:0000256" key="4">
    <source>
        <dbReference type="SAM" id="MobiDB-lite"/>
    </source>
</evidence>
<dbReference type="OrthoDB" id="496at2759"/>
<reference evidence="5" key="1">
    <citation type="submission" date="2016-04" db="EMBL/GenBank/DDBJ databases">
        <authorList>
            <person name="Evans L.H."/>
            <person name="Alamgir A."/>
            <person name="Owens N."/>
            <person name="Weber N.D."/>
            <person name="Virtaneva K."/>
            <person name="Barbian K."/>
            <person name="Babar A."/>
            <person name="Rosenke K."/>
        </authorList>
    </citation>
    <scope>NUCLEOTIDE SEQUENCE [LARGE SCALE GENOMIC DNA]</scope>
    <source>
        <strain evidence="5">CBS 101.48</strain>
    </source>
</reference>
<dbReference type="InterPro" id="IPR036322">
    <property type="entry name" value="WD40_repeat_dom_sf"/>
</dbReference>